<name>A0AAD6H6C1_9EURO</name>
<reference evidence="1" key="2">
    <citation type="submission" date="2023-01" db="EMBL/GenBank/DDBJ databases">
        <authorList>
            <person name="Petersen C."/>
        </authorList>
    </citation>
    <scope>NUCLEOTIDE SEQUENCE</scope>
    <source>
        <strain evidence="1">IBT 12815</strain>
    </source>
</reference>
<reference evidence="1" key="1">
    <citation type="journal article" date="2023" name="IMA Fungus">
        <title>Comparative genomic study of the Penicillium genus elucidates a diverse pangenome and 15 lateral gene transfer events.</title>
        <authorList>
            <person name="Petersen C."/>
            <person name="Sorensen T."/>
            <person name="Nielsen M.R."/>
            <person name="Sondergaard T.E."/>
            <person name="Sorensen J.L."/>
            <person name="Fitzpatrick D.A."/>
            <person name="Frisvad J.C."/>
            <person name="Nielsen K.L."/>
        </authorList>
    </citation>
    <scope>NUCLEOTIDE SEQUENCE</scope>
    <source>
        <strain evidence="1">IBT 12815</strain>
    </source>
</reference>
<protein>
    <submittedName>
        <fullName evidence="1">Uncharacterized protein</fullName>
    </submittedName>
</protein>
<keyword evidence="2" id="KW-1185">Reference proteome</keyword>
<dbReference type="Proteomes" id="UP001213799">
    <property type="component" value="Unassembled WGS sequence"/>
</dbReference>
<dbReference type="RefSeq" id="XP_056754427.1">
    <property type="nucleotide sequence ID" value="XM_056894679.1"/>
</dbReference>
<accession>A0AAD6H6C1</accession>
<sequence>MSTPLLLRVSFTGDSSLADAFRAESVTHINKENEQFIRTHRPSLSSQEDVCVSESVFGEPVWLVSSPLAASQSVFAGGRPIHYYPGDYTIETSYGPLTPRSPEKYNQHFDRYINPRRFLTPADLDSLRELFPEAVGAHLLIAGLLVILFEEE</sequence>
<dbReference type="GeneID" id="81584921"/>
<dbReference type="EMBL" id="JAQJAE010000002">
    <property type="protein sequence ID" value="KAJ5607002.1"/>
    <property type="molecule type" value="Genomic_DNA"/>
</dbReference>
<evidence type="ECO:0000313" key="2">
    <source>
        <dbReference type="Proteomes" id="UP001213799"/>
    </source>
</evidence>
<evidence type="ECO:0000313" key="1">
    <source>
        <dbReference type="EMBL" id="KAJ5607002.1"/>
    </source>
</evidence>
<dbReference type="AlphaFoldDB" id="A0AAD6H6C1"/>
<comment type="caution">
    <text evidence="1">The sequence shown here is derived from an EMBL/GenBank/DDBJ whole genome shotgun (WGS) entry which is preliminary data.</text>
</comment>
<gene>
    <name evidence="1" type="ORF">N7537_003621</name>
</gene>
<organism evidence="1 2">
    <name type="scientific">Penicillium hordei</name>
    <dbReference type="NCBI Taxonomy" id="40994"/>
    <lineage>
        <taxon>Eukaryota</taxon>
        <taxon>Fungi</taxon>
        <taxon>Dikarya</taxon>
        <taxon>Ascomycota</taxon>
        <taxon>Pezizomycotina</taxon>
        <taxon>Eurotiomycetes</taxon>
        <taxon>Eurotiomycetidae</taxon>
        <taxon>Eurotiales</taxon>
        <taxon>Aspergillaceae</taxon>
        <taxon>Penicillium</taxon>
    </lineage>
</organism>
<proteinExistence type="predicted"/>